<evidence type="ECO:0000313" key="3">
    <source>
        <dbReference type="Proteomes" id="UP000239895"/>
    </source>
</evidence>
<dbReference type="Proteomes" id="UP000239895">
    <property type="component" value="Unassembled WGS sequence"/>
</dbReference>
<feature type="chain" id="PRO_5045776191" description="Lipoprotein" evidence="1">
    <location>
        <begin position="23"/>
        <end position="140"/>
    </location>
</feature>
<evidence type="ECO:0008006" key="4">
    <source>
        <dbReference type="Google" id="ProtNLM"/>
    </source>
</evidence>
<dbReference type="InterPro" id="IPR006311">
    <property type="entry name" value="TAT_signal"/>
</dbReference>
<evidence type="ECO:0000256" key="1">
    <source>
        <dbReference type="SAM" id="SignalP"/>
    </source>
</evidence>
<accession>A0ABX5EBN8</accession>
<feature type="signal peptide" evidence="1">
    <location>
        <begin position="1"/>
        <end position="22"/>
    </location>
</feature>
<protein>
    <recommendedName>
        <fullName evidence="4">Lipoprotein</fullName>
    </recommendedName>
</protein>
<sequence length="140" mass="14195">MRSPLSRTTALAAAGVLTLSLAACGGSDESAQAFCDSFTSVDDLTSDLQGIDPSDPDAAIATLEDLTAQVEAIEAPEEVADSYAVVTSAFRSFTDTVSAALADPENADPAALTEATGSFTSEEFSGAIAELDEFSAANCS</sequence>
<dbReference type="EMBL" id="PVTX01000009">
    <property type="protein sequence ID" value="PRZ04917.1"/>
    <property type="molecule type" value="Genomic_DNA"/>
</dbReference>
<dbReference type="PROSITE" id="PS51257">
    <property type="entry name" value="PROKAR_LIPOPROTEIN"/>
    <property type="match status" value="1"/>
</dbReference>
<dbReference type="RefSeq" id="WP_125206545.1">
    <property type="nucleotide sequence ID" value="NZ_PVTX01000009.1"/>
</dbReference>
<dbReference type="PROSITE" id="PS51318">
    <property type="entry name" value="TAT"/>
    <property type="match status" value="1"/>
</dbReference>
<keyword evidence="3" id="KW-1185">Reference proteome</keyword>
<proteinExistence type="predicted"/>
<organism evidence="2 3">
    <name type="scientific">Isoptericola halotolerans</name>
    <dbReference type="NCBI Taxonomy" id="300560"/>
    <lineage>
        <taxon>Bacteria</taxon>
        <taxon>Bacillati</taxon>
        <taxon>Actinomycetota</taxon>
        <taxon>Actinomycetes</taxon>
        <taxon>Micrococcales</taxon>
        <taxon>Promicromonosporaceae</taxon>
        <taxon>Isoptericola</taxon>
    </lineage>
</organism>
<keyword evidence="1" id="KW-0732">Signal</keyword>
<gene>
    <name evidence="2" type="ORF">BCL65_109157</name>
</gene>
<evidence type="ECO:0000313" key="2">
    <source>
        <dbReference type="EMBL" id="PRZ04917.1"/>
    </source>
</evidence>
<name>A0ABX5EBN8_9MICO</name>
<comment type="caution">
    <text evidence="2">The sequence shown here is derived from an EMBL/GenBank/DDBJ whole genome shotgun (WGS) entry which is preliminary data.</text>
</comment>
<reference evidence="2 3" key="1">
    <citation type="submission" date="2018-03" db="EMBL/GenBank/DDBJ databases">
        <title>Comparative analysis of microorganisms from saline springs in Andes Mountain Range, Colombia.</title>
        <authorList>
            <person name="Rubin E."/>
        </authorList>
    </citation>
    <scope>NUCLEOTIDE SEQUENCE [LARGE SCALE GENOMIC DNA]</scope>
    <source>
        <strain evidence="2 3">CG 23</strain>
    </source>
</reference>